<proteinExistence type="predicted"/>
<evidence type="ECO:0000313" key="4">
    <source>
        <dbReference type="Proteomes" id="UP000566995"/>
    </source>
</evidence>
<evidence type="ECO:0000313" key="3">
    <source>
        <dbReference type="EMBL" id="MBB4864750.1"/>
    </source>
</evidence>
<accession>A0A7W7KLU7</accession>
<name>A0A7W7KLU7_PSENT</name>
<keyword evidence="1" id="KW-0732">Signal</keyword>
<protein>
    <submittedName>
        <fullName evidence="3">Outer membrane lipoprotein SlyB</fullName>
    </submittedName>
</protein>
<feature type="signal peptide" evidence="1">
    <location>
        <begin position="1"/>
        <end position="21"/>
    </location>
</feature>
<dbReference type="InterPro" id="IPR008816">
    <property type="entry name" value="Gly_zipper_2TM_dom"/>
</dbReference>
<dbReference type="Proteomes" id="UP000566995">
    <property type="component" value="Unassembled WGS sequence"/>
</dbReference>
<dbReference type="GO" id="GO:0019867">
    <property type="term" value="C:outer membrane"/>
    <property type="evidence" value="ECO:0007669"/>
    <property type="project" value="InterPro"/>
</dbReference>
<sequence>MNRISHAFFIGFAVFALSACAANGGGGYGESNNVPGEMEIRTGVVEQVTDTQVKTNHDTGVGAILGGLGGVALGSLIGRGTGRDVAMIAGALAGGVGGNYAEQRQYDKPQEAQQVVVRMKNGVLVSVTQPVNAELHPGSKVYIEGQGGGARVVPQGD</sequence>
<organism evidence="3 4">
    <name type="scientific">Pseudomonas nitroreducens</name>
    <dbReference type="NCBI Taxonomy" id="46680"/>
    <lineage>
        <taxon>Bacteria</taxon>
        <taxon>Pseudomonadati</taxon>
        <taxon>Pseudomonadota</taxon>
        <taxon>Gammaproteobacteria</taxon>
        <taxon>Pseudomonadales</taxon>
        <taxon>Pseudomonadaceae</taxon>
        <taxon>Pseudomonas</taxon>
    </lineage>
</organism>
<feature type="domain" description="Glycine zipper 2TM" evidence="2">
    <location>
        <begin position="62"/>
        <end position="101"/>
    </location>
</feature>
<comment type="caution">
    <text evidence="3">The sequence shown here is derived from an EMBL/GenBank/DDBJ whole genome shotgun (WGS) entry which is preliminary data.</text>
</comment>
<dbReference type="PROSITE" id="PS51257">
    <property type="entry name" value="PROKAR_LIPOPROTEIN"/>
    <property type="match status" value="1"/>
</dbReference>
<reference evidence="3 4" key="1">
    <citation type="submission" date="2020-08" db="EMBL/GenBank/DDBJ databases">
        <title>Functional genomics of gut bacteria from endangered species of beetles.</title>
        <authorList>
            <person name="Carlos-Shanley C."/>
        </authorList>
    </citation>
    <scope>NUCLEOTIDE SEQUENCE [LARGE SCALE GENOMIC DNA]</scope>
    <source>
        <strain evidence="3 4">S00179</strain>
    </source>
</reference>
<dbReference type="RefSeq" id="WP_184591415.1">
    <property type="nucleotide sequence ID" value="NZ_JACHLI010000014.1"/>
</dbReference>
<feature type="chain" id="PRO_5030795478" evidence="1">
    <location>
        <begin position="22"/>
        <end position="157"/>
    </location>
</feature>
<evidence type="ECO:0000256" key="1">
    <source>
        <dbReference type="SAM" id="SignalP"/>
    </source>
</evidence>
<gene>
    <name evidence="3" type="ORF">HNP46_003622</name>
</gene>
<dbReference type="Pfam" id="PF05433">
    <property type="entry name" value="Rick_17kDa_Anti"/>
    <property type="match status" value="1"/>
</dbReference>
<keyword evidence="3" id="KW-0449">Lipoprotein</keyword>
<dbReference type="EMBL" id="JACHLI010000014">
    <property type="protein sequence ID" value="MBB4864750.1"/>
    <property type="molecule type" value="Genomic_DNA"/>
</dbReference>
<dbReference type="AlphaFoldDB" id="A0A7W7KLU7"/>
<evidence type="ECO:0000259" key="2">
    <source>
        <dbReference type="Pfam" id="PF05433"/>
    </source>
</evidence>